<dbReference type="GO" id="GO:0003677">
    <property type="term" value="F:DNA binding"/>
    <property type="evidence" value="ECO:0007669"/>
    <property type="project" value="InterPro"/>
</dbReference>
<dbReference type="Gene3D" id="3.40.50.2300">
    <property type="match status" value="1"/>
</dbReference>
<proteinExistence type="predicted"/>
<sequence>MPYRILVVEDSPQEADRLRACLMRYASDNGLAFNVEVLGSALEFVNSRHRADLVFLDIQLPGINGMEAAEILRTYDEQTPVIFVTNLAQYAIKGYSVDALDFILKPVEYGNFSLRMDRAMRVVRRSEVETIALPTEDGIRVVRLADVVFVDIVKHDLHYHLADGSVLHQRGSISHAAEELEPKGFLKIAASCIVNMANVARIRKDSVVTISGDELFFSRSQRKYALETLAGFVGR</sequence>
<keyword evidence="3" id="KW-0010">Activator</keyword>
<dbReference type="InterPro" id="IPR007492">
    <property type="entry name" value="LytTR_DNA-bd_dom"/>
</dbReference>
<dbReference type="GO" id="GO:0000156">
    <property type="term" value="F:phosphorelay response regulator activity"/>
    <property type="evidence" value="ECO:0007669"/>
    <property type="project" value="InterPro"/>
</dbReference>
<evidence type="ECO:0000256" key="2">
    <source>
        <dbReference type="ARBA" id="ARBA00023012"/>
    </source>
</evidence>
<dbReference type="Pfam" id="PF00072">
    <property type="entry name" value="Response_reg"/>
    <property type="match status" value="1"/>
</dbReference>
<evidence type="ECO:0000313" key="8">
    <source>
        <dbReference type="Proteomes" id="UP000434342"/>
    </source>
</evidence>
<reference evidence="7 8" key="1">
    <citation type="submission" date="2019-08" db="EMBL/GenBank/DDBJ databases">
        <title>In-depth cultivation of the pig gut microbiome towards novel bacterial diversity and tailored functional studies.</title>
        <authorList>
            <person name="Wylensek D."/>
            <person name="Hitch T.C.A."/>
            <person name="Clavel T."/>
        </authorList>
    </citation>
    <scope>NUCLEOTIDE SEQUENCE [LARGE SCALE GENOMIC DNA]</scope>
    <source>
        <strain evidence="7 8">WB01_CNA04</strain>
    </source>
</reference>
<feature type="modified residue" description="4-aspartylphosphate" evidence="5">
    <location>
        <position position="57"/>
    </location>
</feature>
<keyword evidence="1" id="KW-0963">Cytoplasm</keyword>
<keyword evidence="5" id="KW-0597">Phosphoprotein</keyword>
<gene>
    <name evidence="7" type="ORF">FYJ69_08640</name>
</gene>
<organism evidence="7 8">
    <name type="scientific">Parafannyhessea umbonata</name>
    <dbReference type="NCBI Taxonomy" id="604330"/>
    <lineage>
        <taxon>Bacteria</taxon>
        <taxon>Bacillati</taxon>
        <taxon>Actinomycetota</taxon>
        <taxon>Coriobacteriia</taxon>
        <taxon>Coriobacteriales</taxon>
        <taxon>Atopobiaceae</taxon>
        <taxon>Parafannyhessea</taxon>
    </lineage>
</organism>
<feature type="domain" description="Response regulatory" evidence="6">
    <location>
        <begin position="4"/>
        <end position="120"/>
    </location>
</feature>
<dbReference type="PANTHER" id="PTHR37299">
    <property type="entry name" value="TRANSCRIPTIONAL REGULATOR-RELATED"/>
    <property type="match status" value="1"/>
</dbReference>
<dbReference type="PANTHER" id="PTHR37299:SF3">
    <property type="entry name" value="STAGE 0 SPORULATION PROTEIN A HOMOLOG"/>
    <property type="match status" value="1"/>
</dbReference>
<dbReference type="AlphaFoldDB" id="A0A6N7X9L8"/>
<dbReference type="EMBL" id="VUND01000002">
    <property type="protein sequence ID" value="MST60962.1"/>
    <property type="molecule type" value="Genomic_DNA"/>
</dbReference>
<evidence type="ECO:0000259" key="6">
    <source>
        <dbReference type="PROSITE" id="PS50110"/>
    </source>
</evidence>
<dbReference type="SMART" id="SM00448">
    <property type="entry name" value="REC"/>
    <property type="match status" value="1"/>
</dbReference>
<dbReference type="InterPro" id="IPR046947">
    <property type="entry name" value="LytR-like"/>
</dbReference>
<evidence type="ECO:0000256" key="1">
    <source>
        <dbReference type="ARBA" id="ARBA00022490"/>
    </source>
</evidence>
<evidence type="ECO:0000313" key="7">
    <source>
        <dbReference type="EMBL" id="MST60962.1"/>
    </source>
</evidence>
<dbReference type="SUPFAM" id="SSF52172">
    <property type="entry name" value="CheY-like"/>
    <property type="match status" value="1"/>
</dbReference>
<name>A0A6N7X9L8_9ACTN</name>
<dbReference type="PROSITE" id="PS50110">
    <property type="entry name" value="RESPONSE_REGULATORY"/>
    <property type="match status" value="1"/>
</dbReference>
<dbReference type="Gene3D" id="2.40.50.1020">
    <property type="entry name" value="LytTr DNA-binding domain"/>
    <property type="match status" value="1"/>
</dbReference>
<evidence type="ECO:0000256" key="4">
    <source>
        <dbReference type="ARBA" id="ARBA00037164"/>
    </source>
</evidence>
<dbReference type="RefSeq" id="WP_154541804.1">
    <property type="nucleotide sequence ID" value="NZ_VUND01000002.1"/>
</dbReference>
<dbReference type="Pfam" id="PF04397">
    <property type="entry name" value="LytTR"/>
    <property type="match status" value="1"/>
</dbReference>
<accession>A0A6N7X9L8</accession>
<keyword evidence="2" id="KW-0902">Two-component regulatory system</keyword>
<comment type="caution">
    <text evidence="7">The sequence shown here is derived from an EMBL/GenBank/DDBJ whole genome shotgun (WGS) entry which is preliminary data.</text>
</comment>
<dbReference type="Proteomes" id="UP000434342">
    <property type="component" value="Unassembled WGS sequence"/>
</dbReference>
<evidence type="ECO:0000256" key="3">
    <source>
        <dbReference type="ARBA" id="ARBA00023159"/>
    </source>
</evidence>
<dbReference type="SMART" id="SM00850">
    <property type="entry name" value="LytTR"/>
    <property type="match status" value="1"/>
</dbReference>
<dbReference type="InterPro" id="IPR011006">
    <property type="entry name" value="CheY-like_superfamily"/>
</dbReference>
<protein>
    <submittedName>
        <fullName evidence="7">Response regulator transcription factor</fullName>
    </submittedName>
</protein>
<comment type="function">
    <text evidence="4">Required for high-level post-exponential phase expression of a series of secreted proteins.</text>
</comment>
<evidence type="ECO:0000256" key="5">
    <source>
        <dbReference type="PROSITE-ProRule" id="PRU00169"/>
    </source>
</evidence>
<dbReference type="InterPro" id="IPR001789">
    <property type="entry name" value="Sig_transdc_resp-reg_receiver"/>
</dbReference>